<reference evidence="1 2" key="1">
    <citation type="submission" date="2019-05" db="EMBL/GenBank/DDBJ databases">
        <title>Comparative genomics and metabolomics analyses of clavulanic acid producing Streptomyces species provides insight into specialized metabolism and evolution of beta-lactam biosynthetic gene clusters.</title>
        <authorList>
            <person name="Moore M.A."/>
            <person name="Cruz-Morales P."/>
            <person name="Barona Gomez F."/>
            <person name="Kapil T."/>
        </authorList>
    </citation>
    <scope>NUCLEOTIDE SEQUENCE [LARGE SCALE GENOMIC DNA]</scope>
    <source>
        <strain evidence="1 2">NRRL 5741</strain>
    </source>
</reference>
<dbReference type="RefSeq" id="WP_228388798.1">
    <property type="nucleotide sequence ID" value="NZ_JBEPDZ010000048.1"/>
</dbReference>
<dbReference type="EMBL" id="VCLA01000194">
    <property type="protein sequence ID" value="MQT04818.1"/>
    <property type="molecule type" value="Genomic_DNA"/>
</dbReference>
<protein>
    <submittedName>
        <fullName evidence="1">Uncharacterized protein</fullName>
    </submittedName>
</protein>
<keyword evidence="2" id="KW-1185">Reference proteome</keyword>
<sequence>MNVYASHPRPGESSLPGAIRDLDTVCREAGLLLAVSPSVDDPKARVELGTVNEETVVQLTGLLRTGMKRAYETVDGLRRALAAHDLETPGLGLIHREIVLGDLTVPTSERLAQLLGAPPQESRSALDLDDWPEAEKVVARLHEAFRSATGITFLDLLFHPECLRCGKTPVISTGPIPLKAARRLLRALEYGGSR</sequence>
<comment type="caution">
    <text evidence="1">The sequence shown here is derived from an EMBL/GenBank/DDBJ whole genome shotgun (WGS) entry which is preliminary data.</text>
</comment>
<dbReference type="AlphaFoldDB" id="A0A646KRW8"/>
<gene>
    <name evidence="1" type="ORF">FF041_33165</name>
</gene>
<proteinExistence type="predicted"/>
<dbReference type="Proteomes" id="UP000419138">
    <property type="component" value="Unassembled WGS sequence"/>
</dbReference>
<evidence type="ECO:0000313" key="1">
    <source>
        <dbReference type="EMBL" id="MQT04818.1"/>
    </source>
</evidence>
<evidence type="ECO:0000313" key="2">
    <source>
        <dbReference type="Proteomes" id="UP000419138"/>
    </source>
</evidence>
<accession>A0A646KRW8</accession>
<organism evidence="1 2">
    <name type="scientific">Streptomyces jumonjinensis</name>
    <dbReference type="NCBI Taxonomy" id="1945"/>
    <lineage>
        <taxon>Bacteria</taxon>
        <taxon>Bacillati</taxon>
        <taxon>Actinomycetota</taxon>
        <taxon>Actinomycetes</taxon>
        <taxon>Kitasatosporales</taxon>
        <taxon>Streptomycetaceae</taxon>
        <taxon>Streptomyces</taxon>
    </lineage>
</organism>
<name>A0A646KRW8_STRJU</name>